<feature type="compositionally biased region" description="Polar residues" evidence="1">
    <location>
        <begin position="166"/>
        <end position="181"/>
    </location>
</feature>
<feature type="compositionally biased region" description="Acidic residues" evidence="1">
    <location>
        <begin position="228"/>
        <end position="244"/>
    </location>
</feature>
<feature type="compositionally biased region" description="Basic and acidic residues" evidence="1">
    <location>
        <begin position="104"/>
        <end position="118"/>
    </location>
</feature>
<name>A0A3M7AWY9_HORWE</name>
<accession>A0A3M7AWY9</accession>
<dbReference type="AlphaFoldDB" id="A0A3M7AWY9"/>
<sequence>MPSKAVTKFLLTEKAHVSLKKGMCCDASHRTNWSNRYTCTAQKGILLFEDASFTIVHATNPIAIPFITLQPIEASREILKNHLATTNTRVGEGTQVENQQAGDGAKESSEGKEKEKGTGDLASTSRKLLSKLRRGEEEQQSETQQYAPKQRHGEGIAGRGFPFTRPLTTRSRASYGTQSTDAEPEIIPVSGGMADTLCKDGSIPGLESELGDGEGWVVLEKGDGWDALGDEAEGEGNDGEEEGYVDLAGK</sequence>
<evidence type="ECO:0000313" key="2">
    <source>
        <dbReference type="EMBL" id="RMY16237.1"/>
    </source>
</evidence>
<feature type="compositionally biased region" description="Polar residues" evidence="1">
    <location>
        <begin position="89"/>
        <end position="101"/>
    </location>
</feature>
<proteinExistence type="predicted"/>
<dbReference type="OrthoDB" id="3908623at2759"/>
<evidence type="ECO:0000256" key="1">
    <source>
        <dbReference type="SAM" id="MobiDB-lite"/>
    </source>
</evidence>
<comment type="caution">
    <text evidence="3">The sequence shown here is derived from an EMBL/GenBank/DDBJ whole genome shotgun (WGS) entry which is preliminary data.</text>
</comment>
<evidence type="ECO:0000313" key="3">
    <source>
        <dbReference type="EMBL" id="RMY32065.1"/>
    </source>
</evidence>
<evidence type="ECO:0000313" key="4">
    <source>
        <dbReference type="Proteomes" id="UP000271337"/>
    </source>
</evidence>
<gene>
    <name evidence="3" type="ORF">D0866_06866</name>
    <name evidence="2" type="ORF">D0867_06585</name>
</gene>
<dbReference type="Proteomes" id="UP000276864">
    <property type="component" value="Unassembled WGS sequence"/>
</dbReference>
<organism evidence="3 5">
    <name type="scientific">Hortaea werneckii</name>
    <name type="common">Black yeast</name>
    <name type="synonym">Cladosporium werneckii</name>
    <dbReference type="NCBI Taxonomy" id="91943"/>
    <lineage>
        <taxon>Eukaryota</taxon>
        <taxon>Fungi</taxon>
        <taxon>Dikarya</taxon>
        <taxon>Ascomycota</taxon>
        <taxon>Pezizomycotina</taxon>
        <taxon>Dothideomycetes</taxon>
        <taxon>Dothideomycetidae</taxon>
        <taxon>Mycosphaerellales</taxon>
        <taxon>Teratosphaeriaceae</taxon>
        <taxon>Hortaea</taxon>
    </lineage>
</organism>
<reference evidence="4 5" key="1">
    <citation type="journal article" date="2018" name="BMC Genomics">
        <title>Genomic evidence for intraspecific hybridization in a clonal and extremely halotolerant yeast.</title>
        <authorList>
            <person name="Gostincar C."/>
            <person name="Stajich J.E."/>
            <person name="Zupancic J."/>
            <person name="Zalar P."/>
            <person name="Gunde-Cimerman N."/>
        </authorList>
    </citation>
    <scope>NUCLEOTIDE SEQUENCE [LARGE SCALE GENOMIC DNA]</scope>
    <source>
        <strain evidence="3 5">EXF-6651</strain>
        <strain evidence="2 4">EXF-6669</strain>
    </source>
</reference>
<evidence type="ECO:0000313" key="5">
    <source>
        <dbReference type="Proteomes" id="UP000276864"/>
    </source>
</evidence>
<dbReference type="EMBL" id="QWIM01000670">
    <property type="protein sequence ID" value="RMY32065.1"/>
    <property type="molecule type" value="Genomic_DNA"/>
</dbReference>
<dbReference type="VEuPathDB" id="FungiDB:BTJ68_15512"/>
<dbReference type="Proteomes" id="UP000271337">
    <property type="component" value="Unassembled WGS sequence"/>
</dbReference>
<feature type="region of interest" description="Disordered" evidence="1">
    <location>
        <begin position="225"/>
        <end position="250"/>
    </location>
</feature>
<dbReference type="EMBL" id="QWIL01000647">
    <property type="protein sequence ID" value="RMY16237.1"/>
    <property type="molecule type" value="Genomic_DNA"/>
</dbReference>
<protein>
    <submittedName>
        <fullName evidence="3">Uncharacterized protein</fullName>
    </submittedName>
</protein>
<feature type="region of interest" description="Disordered" evidence="1">
    <location>
        <begin position="89"/>
        <end position="188"/>
    </location>
</feature>